<reference evidence="3" key="1">
    <citation type="journal article" date="2019" name="Curr. Biol.">
        <title>Genome Sequence of Striga asiatica Provides Insight into the Evolution of Plant Parasitism.</title>
        <authorList>
            <person name="Yoshida S."/>
            <person name="Kim S."/>
            <person name="Wafula E.K."/>
            <person name="Tanskanen J."/>
            <person name="Kim Y.M."/>
            <person name="Honaas L."/>
            <person name="Yang Z."/>
            <person name="Spallek T."/>
            <person name="Conn C.E."/>
            <person name="Ichihashi Y."/>
            <person name="Cheong K."/>
            <person name="Cui S."/>
            <person name="Der J.P."/>
            <person name="Gundlach H."/>
            <person name="Jiao Y."/>
            <person name="Hori C."/>
            <person name="Ishida J.K."/>
            <person name="Kasahara H."/>
            <person name="Kiba T."/>
            <person name="Kim M.S."/>
            <person name="Koo N."/>
            <person name="Laohavisit A."/>
            <person name="Lee Y.H."/>
            <person name="Lumba S."/>
            <person name="McCourt P."/>
            <person name="Mortimer J.C."/>
            <person name="Mutuku J.M."/>
            <person name="Nomura T."/>
            <person name="Sasaki-Sekimoto Y."/>
            <person name="Seto Y."/>
            <person name="Wang Y."/>
            <person name="Wakatake T."/>
            <person name="Sakakibara H."/>
            <person name="Demura T."/>
            <person name="Yamaguchi S."/>
            <person name="Yoneyama K."/>
            <person name="Manabe R.I."/>
            <person name="Nelson D.C."/>
            <person name="Schulman A.H."/>
            <person name="Timko M.P."/>
            <person name="dePamphilis C.W."/>
            <person name="Choi D."/>
            <person name="Shirasu K."/>
        </authorList>
    </citation>
    <scope>NUCLEOTIDE SEQUENCE [LARGE SCALE GENOMIC DNA]</scope>
    <source>
        <strain evidence="3">cv. UVA1</strain>
    </source>
</reference>
<keyword evidence="3" id="KW-1185">Reference proteome</keyword>
<protein>
    <submittedName>
        <fullName evidence="2">Urease subunit alpha</fullName>
    </submittedName>
</protein>
<evidence type="ECO:0000313" key="3">
    <source>
        <dbReference type="Proteomes" id="UP000325081"/>
    </source>
</evidence>
<evidence type="ECO:0000256" key="1">
    <source>
        <dbReference type="SAM" id="MobiDB-lite"/>
    </source>
</evidence>
<comment type="caution">
    <text evidence="2">The sequence shown here is derived from an EMBL/GenBank/DDBJ whole genome shotgun (WGS) entry which is preliminary data.</text>
</comment>
<name>A0A5A7QPX3_STRAF</name>
<feature type="region of interest" description="Disordered" evidence="1">
    <location>
        <begin position="1"/>
        <end position="87"/>
    </location>
</feature>
<organism evidence="2 3">
    <name type="scientific">Striga asiatica</name>
    <name type="common">Asiatic witchweed</name>
    <name type="synonym">Buchnera asiatica</name>
    <dbReference type="NCBI Taxonomy" id="4170"/>
    <lineage>
        <taxon>Eukaryota</taxon>
        <taxon>Viridiplantae</taxon>
        <taxon>Streptophyta</taxon>
        <taxon>Embryophyta</taxon>
        <taxon>Tracheophyta</taxon>
        <taxon>Spermatophyta</taxon>
        <taxon>Magnoliopsida</taxon>
        <taxon>eudicotyledons</taxon>
        <taxon>Gunneridae</taxon>
        <taxon>Pentapetalae</taxon>
        <taxon>asterids</taxon>
        <taxon>lamiids</taxon>
        <taxon>Lamiales</taxon>
        <taxon>Orobanchaceae</taxon>
        <taxon>Buchnereae</taxon>
        <taxon>Striga</taxon>
    </lineage>
</organism>
<dbReference type="Proteomes" id="UP000325081">
    <property type="component" value="Unassembled WGS sequence"/>
</dbReference>
<proteinExistence type="predicted"/>
<gene>
    <name evidence="2" type="ORF">STAS_24082</name>
</gene>
<sequence length="152" mass="16420">MANSINKSTHRSAHQQSASTFGEEIVPNSARKKDGASEKSQAAGGCKEDNFGEATALEPWGIPRGGEDGRGRRIATGPSSMRESYWRPASFRPRPACLCKGSVGNSLASAALARANILLETLNTRRVRPARHLTQRPVRCKSIPARDPLNAR</sequence>
<evidence type="ECO:0000313" key="2">
    <source>
        <dbReference type="EMBL" id="GER47016.1"/>
    </source>
</evidence>
<accession>A0A5A7QPX3</accession>
<dbReference type="EMBL" id="BKCP01007737">
    <property type="protein sequence ID" value="GER47016.1"/>
    <property type="molecule type" value="Genomic_DNA"/>
</dbReference>
<dbReference type="AlphaFoldDB" id="A0A5A7QPX3"/>